<feature type="transmembrane region" description="Helical" evidence="8">
    <location>
        <begin position="600"/>
        <end position="618"/>
    </location>
</feature>
<feature type="transmembrane region" description="Helical" evidence="8">
    <location>
        <begin position="314"/>
        <end position="330"/>
    </location>
</feature>
<evidence type="ECO:0000256" key="7">
    <source>
        <dbReference type="ARBA" id="ARBA00023136"/>
    </source>
</evidence>
<proteinExistence type="predicted"/>
<comment type="subcellular location">
    <subcellularLocation>
        <location evidence="1">Cell membrane</location>
        <topology evidence="1">Multi-pass membrane protein</topology>
    </subcellularLocation>
</comment>
<protein>
    <submittedName>
        <fullName evidence="10">Glycosyl transferase family 39</fullName>
    </submittedName>
</protein>
<evidence type="ECO:0000259" key="9">
    <source>
        <dbReference type="Pfam" id="PF13231"/>
    </source>
</evidence>
<dbReference type="PANTHER" id="PTHR33908:SF11">
    <property type="entry name" value="MEMBRANE PROTEIN"/>
    <property type="match status" value="1"/>
</dbReference>
<feature type="transmembrane region" description="Helical" evidence="8">
    <location>
        <begin position="805"/>
        <end position="824"/>
    </location>
</feature>
<feature type="transmembrane region" description="Helical" evidence="8">
    <location>
        <begin position="126"/>
        <end position="148"/>
    </location>
</feature>
<organism evidence="10 11">
    <name type="scientific">Candidatus Woesebacteria bacterium GW2011_GWB1_40_12</name>
    <dbReference type="NCBI Taxonomy" id="1618576"/>
    <lineage>
        <taxon>Bacteria</taxon>
        <taxon>Candidatus Woeseibacteriota</taxon>
    </lineage>
</organism>
<dbReference type="Proteomes" id="UP000034215">
    <property type="component" value="Unassembled WGS sequence"/>
</dbReference>
<feature type="transmembrane region" description="Helical" evidence="8">
    <location>
        <begin position="757"/>
        <end position="774"/>
    </location>
</feature>
<feature type="transmembrane region" description="Helical" evidence="8">
    <location>
        <begin position="265"/>
        <end position="283"/>
    </location>
</feature>
<keyword evidence="3" id="KW-0328">Glycosyltransferase</keyword>
<accession>A0A0G0QTP0</accession>
<feature type="transmembrane region" description="Helical" evidence="8">
    <location>
        <begin position="436"/>
        <end position="455"/>
    </location>
</feature>
<dbReference type="GO" id="GO:0016763">
    <property type="term" value="F:pentosyltransferase activity"/>
    <property type="evidence" value="ECO:0007669"/>
    <property type="project" value="TreeGrafter"/>
</dbReference>
<feature type="transmembrane region" description="Helical" evidence="8">
    <location>
        <begin position="160"/>
        <end position="180"/>
    </location>
</feature>
<keyword evidence="7 8" id="KW-0472">Membrane</keyword>
<evidence type="ECO:0000256" key="1">
    <source>
        <dbReference type="ARBA" id="ARBA00004651"/>
    </source>
</evidence>
<dbReference type="InterPro" id="IPR038731">
    <property type="entry name" value="RgtA/B/C-like"/>
</dbReference>
<evidence type="ECO:0000313" key="11">
    <source>
        <dbReference type="Proteomes" id="UP000034215"/>
    </source>
</evidence>
<evidence type="ECO:0000313" key="10">
    <source>
        <dbReference type="EMBL" id="KKR40686.1"/>
    </source>
</evidence>
<dbReference type="Pfam" id="PF13231">
    <property type="entry name" value="PMT_2"/>
    <property type="match status" value="2"/>
</dbReference>
<keyword evidence="5 8" id="KW-0812">Transmembrane</keyword>
<feature type="transmembrane region" description="Helical" evidence="8">
    <location>
        <begin position="780"/>
        <end position="798"/>
    </location>
</feature>
<name>A0A0G0QTP0_9BACT</name>
<feature type="transmembrane region" description="Helical" evidence="8">
    <location>
        <begin position="673"/>
        <end position="691"/>
    </location>
</feature>
<evidence type="ECO:0000256" key="8">
    <source>
        <dbReference type="SAM" id="Phobius"/>
    </source>
</evidence>
<feature type="transmembrane region" description="Helical" evidence="8">
    <location>
        <begin position="46"/>
        <end position="67"/>
    </location>
</feature>
<dbReference type="EMBL" id="LBYA01000040">
    <property type="protein sequence ID" value="KKR40686.1"/>
    <property type="molecule type" value="Genomic_DNA"/>
</dbReference>
<feature type="non-terminal residue" evidence="10">
    <location>
        <position position="1"/>
    </location>
</feature>
<dbReference type="InterPro" id="IPR050297">
    <property type="entry name" value="LipidA_mod_glycosyltrf_83"/>
</dbReference>
<feature type="domain" description="Glycosyltransferase RgtA/B/C/D-like" evidence="9">
    <location>
        <begin position="33"/>
        <end position="170"/>
    </location>
</feature>
<gene>
    <name evidence="10" type="ORF">UT76_C0040G0001</name>
</gene>
<reference evidence="10 11" key="1">
    <citation type="journal article" date="2015" name="Nature">
        <title>rRNA introns, odd ribosomes, and small enigmatic genomes across a large radiation of phyla.</title>
        <authorList>
            <person name="Brown C.T."/>
            <person name="Hug L.A."/>
            <person name="Thomas B.C."/>
            <person name="Sharon I."/>
            <person name="Castelle C.J."/>
            <person name="Singh A."/>
            <person name="Wilkins M.J."/>
            <person name="Williams K.H."/>
            <person name="Banfield J.F."/>
        </authorList>
    </citation>
    <scope>NUCLEOTIDE SEQUENCE [LARGE SCALE GENOMIC DNA]</scope>
</reference>
<evidence type="ECO:0000256" key="4">
    <source>
        <dbReference type="ARBA" id="ARBA00022679"/>
    </source>
</evidence>
<feature type="transmembrane region" description="Helical" evidence="8">
    <location>
        <begin position="289"/>
        <end position="307"/>
    </location>
</feature>
<dbReference type="GO" id="GO:0005886">
    <property type="term" value="C:plasma membrane"/>
    <property type="evidence" value="ECO:0007669"/>
    <property type="project" value="UniProtKB-SubCell"/>
</dbReference>
<feature type="transmembrane region" description="Helical" evidence="8">
    <location>
        <begin position="549"/>
        <end position="568"/>
    </location>
</feature>
<feature type="transmembrane region" description="Helical" evidence="8">
    <location>
        <begin position="734"/>
        <end position="750"/>
    </location>
</feature>
<keyword evidence="2" id="KW-1003">Cell membrane</keyword>
<dbReference type="PANTHER" id="PTHR33908">
    <property type="entry name" value="MANNOSYLTRANSFERASE YKCB-RELATED"/>
    <property type="match status" value="1"/>
</dbReference>
<comment type="caution">
    <text evidence="10">The sequence shown here is derived from an EMBL/GenBank/DDBJ whole genome shotgun (WGS) entry which is preliminary data.</text>
</comment>
<feature type="transmembrane region" description="Helical" evidence="8">
    <location>
        <begin position="97"/>
        <end position="114"/>
    </location>
</feature>
<evidence type="ECO:0000256" key="6">
    <source>
        <dbReference type="ARBA" id="ARBA00022989"/>
    </source>
</evidence>
<dbReference type="GO" id="GO:0009103">
    <property type="term" value="P:lipopolysaccharide biosynthetic process"/>
    <property type="evidence" value="ECO:0007669"/>
    <property type="project" value="UniProtKB-ARBA"/>
</dbReference>
<feature type="transmembrane region" description="Helical" evidence="8">
    <location>
        <begin position="836"/>
        <end position="854"/>
    </location>
</feature>
<sequence>TYSISKTGMDATGQKLPLTFKMGAGRPGGYIYFSVPFVYLFGPTVWGVRTLSLLSGLGIIVLIYFLGKKLFDDKVAIIASLLAAISPWDIYLSRGGFEAHFALFLALMGILMFINRKYLWWGISWGIAILSYPTFKLTLPLIFLLLIWFGGIKKIVKDKYFVVGVATLLIFGGIVIRETLMSGSEQRFMDINIFADTRLEQSIIQRVNYERTVSTLPQALKPVFINREIEYTRELFEGYVANISPNFLILRGDGNPRHNPGEMGMIYLIDLPLILIGLVILWKEKRKEFFLLLTWVLITPLATMFLSDTHGLRNNLMIPPLLIIVAYVFTKLPRKAINVCAFLIAAQLTYILIRVYTIAPAKFASFWSAGAKKVALDAFSAQREGQKVTLYVNEIDNIEYAYEVYSMVNPQKFMAMLLSRINSLNRIKKIFASSKFKVGIFLAVLIFTFILRAHSYERVPTPGHLDEQLYALAGINLIETGTPVSWSTLEYPKSAEVFSGVISYLGGEPMASVTLYKPWLDEPPLFSLLVGEAAHLFHADRNGFIPSSYIRFPIVLISTLTSILVFLIARKVSGFWIGILAMLIYSTEPIMVFASRTAMPETLIAFLYCLMVYLLLGFQKSAKFLYIIPIPILAGLAGLAKPTGYFMLFLALYIVLTKLYKEKPVAWGKIFKYAIYIVLGVLPFLAFYIWYGNNFSPEIFKKIISIQGFRPVGFANLVWFFITPSFDTSIFRSSWYIFCLISAVFFIFRSEEKGQKIISLSFVYWLVIVMLSSGETDLLAWYRFPAFPFMAISGAWGIRYIFKKADFMTSFLGVGLLLGSRSLLVNAFRPSVSSGVFRFVIPALLTPSLLDSVFNKKTFKLLSRAVIVGVVAVGMWWNVKHIYNAYELACESKTCPMVPSTVLSNLHYPVIWRLFVLGEPTLH</sequence>
<feature type="transmembrane region" description="Helical" evidence="8">
    <location>
        <begin position="575"/>
        <end position="594"/>
    </location>
</feature>
<dbReference type="AlphaFoldDB" id="A0A0G0QTP0"/>
<evidence type="ECO:0000256" key="5">
    <source>
        <dbReference type="ARBA" id="ARBA00022692"/>
    </source>
</evidence>
<keyword evidence="4 10" id="KW-0808">Transferase</keyword>
<evidence type="ECO:0000256" key="2">
    <source>
        <dbReference type="ARBA" id="ARBA00022475"/>
    </source>
</evidence>
<feature type="transmembrane region" description="Helical" evidence="8">
    <location>
        <begin position="336"/>
        <end position="353"/>
    </location>
</feature>
<keyword evidence="6 8" id="KW-1133">Transmembrane helix</keyword>
<feature type="domain" description="Glycosyltransferase RgtA/B/C/D-like" evidence="9">
    <location>
        <begin position="521"/>
        <end position="690"/>
    </location>
</feature>
<feature type="transmembrane region" description="Helical" evidence="8">
    <location>
        <begin position="861"/>
        <end position="879"/>
    </location>
</feature>
<evidence type="ECO:0000256" key="3">
    <source>
        <dbReference type="ARBA" id="ARBA00022676"/>
    </source>
</evidence>
<feature type="transmembrane region" description="Helical" evidence="8">
    <location>
        <begin position="625"/>
        <end position="653"/>
    </location>
</feature>